<dbReference type="InterPro" id="IPR001387">
    <property type="entry name" value="Cro/C1-type_HTH"/>
</dbReference>
<protein>
    <submittedName>
        <fullName evidence="2">Transcriptional regulator</fullName>
    </submittedName>
</protein>
<organism evidence="2 3">
    <name type="scientific">Actinocatenispora sera</name>
    <dbReference type="NCBI Taxonomy" id="390989"/>
    <lineage>
        <taxon>Bacteria</taxon>
        <taxon>Bacillati</taxon>
        <taxon>Actinomycetota</taxon>
        <taxon>Actinomycetes</taxon>
        <taxon>Micromonosporales</taxon>
        <taxon>Micromonosporaceae</taxon>
        <taxon>Actinocatenispora</taxon>
    </lineage>
</organism>
<accession>A0A810L993</accession>
<feature type="domain" description="HTH cro/C1-type" evidence="1">
    <location>
        <begin position="31"/>
        <end position="62"/>
    </location>
</feature>
<reference evidence="2" key="1">
    <citation type="submission" date="2020-08" db="EMBL/GenBank/DDBJ databases">
        <title>Whole genome shotgun sequence of Actinocatenispora sera NBRC 101916.</title>
        <authorList>
            <person name="Komaki H."/>
            <person name="Tamura T."/>
        </authorList>
    </citation>
    <scope>NUCLEOTIDE SEQUENCE</scope>
    <source>
        <strain evidence="2">NBRC 101916</strain>
    </source>
</reference>
<dbReference type="CDD" id="cd00093">
    <property type="entry name" value="HTH_XRE"/>
    <property type="match status" value="1"/>
</dbReference>
<evidence type="ECO:0000313" key="2">
    <source>
        <dbReference type="EMBL" id="BCJ31455.1"/>
    </source>
</evidence>
<dbReference type="Proteomes" id="UP000680750">
    <property type="component" value="Chromosome"/>
</dbReference>
<dbReference type="RefSeq" id="WP_051801503.1">
    <property type="nucleotide sequence ID" value="NZ_AP023354.1"/>
</dbReference>
<sequence>MRNRSSLDAAAAENGESVGAAWARRKVGNLLRELREQAGVTQEDAAEFIERHVTTLYKIENGLPGVKLRPKGDIDGLVELYGADEATHRRLTELLALTRLKGPFTRYRDVVSPEFDLYLGLEGSATELVSYEPDLVPGLLQTEAYASAITSLPGGDGRSRPPTEVAKRVRLRRSRQSVLTRATDPLRLDVVLSETVLRRPVGGPQVLADQLTHIVAMTELPTVSVRVVRFAAGLHLGYTTGQFIVLRFPEDQPIAYCDGFLGDNYFNKPQEVARYDEAFADISKHALNAADSREFIGQITKETTT</sequence>
<dbReference type="AlphaFoldDB" id="A0A810L993"/>
<dbReference type="Pfam" id="PF19054">
    <property type="entry name" value="DUF5753"/>
    <property type="match status" value="1"/>
</dbReference>
<dbReference type="SUPFAM" id="SSF47413">
    <property type="entry name" value="lambda repressor-like DNA-binding domains"/>
    <property type="match status" value="1"/>
</dbReference>
<dbReference type="OrthoDB" id="3458445at2"/>
<dbReference type="KEGG" id="aser:Asera_55630"/>
<proteinExistence type="predicted"/>
<dbReference type="InterPro" id="IPR010982">
    <property type="entry name" value="Lambda_DNA-bd_dom_sf"/>
</dbReference>
<dbReference type="PROSITE" id="PS50943">
    <property type="entry name" value="HTH_CROC1"/>
    <property type="match status" value="1"/>
</dbReference>
<keyword evidence="3" id="KW-1185">Reference proteome</keyword>
<dbReference type="EMBL" id="AP023354">
    <property type="protein sequence ID" value="BCJ31455.1"/>
    <property type="molecule type" value="Genomic_DNA"/>
</dbReference>
<dbReference type="InterPro" id="IPR043917">
    <property type="entry name" value="DUF5753"/>
</dbReference>
<evidence type="ECO:0000313" key="3">
    <source>
        <dbReference type="Proteomes" id="UP000680750"/>
    </source>
</evidence>
<dbReference type="GO" id="GO:0003677">
    <property type="term" value="F:DNA binding"/>
    <property type="evidence" value="ECO:0007669"/>
    <property type="project" value="InterPro"/>
</dbReference>
<name>A0A810L993_9ACTN</name>
<dbReference type="Gene3D" id="1.10.260.40">
    <property type="entry name" value="lambda repressor-like DNA-binding domains"/>
    <property type="match status" value="1"/>
</dbReference>
<evidence type="ECO:0000259" key="1">
    <source>
        <dbReference type="PROSITE" id="PS50943"/>
    </source>
</evidence>
<gene>
    <name evidence="2" type="ORF">Asera_55630</name>
</gene>
<dbReference type="Pfam" id="PF13560">
    <property type="entry name" value="HTH_31"/>
    <property type="match status" value="1"/>
</dbReference>